<evidence type="ECO:0000313" key="2">
    <source>
        <dbReference type="Proteomes" id="UP000246085"/>
    </source>
</evidence>
<gene>
    <name evidence="1" type="ORF">BRAD3257_1586</name>
</gene>
<sequence length="55" mass="6542">MIHNHHELLHILQKHCSFNAVARLQKHNEICRWRAPAVRFAFDIRRGELGDRVLS</sequence>
<reference evidence="1 2" key="1">
    <citation type="submission" date="2018-03" db="EMBL/GenBank/DDBJ databases">
        <authorList>
            <person name="Gully D."/>
        </authorList>
    </citation>
    <scope>NUCLEOTIDE SEQUENCE [LARGE SCALE GENOMIC DNA]</scope>
    <source>
        <strain evidence="1">ORS3257</strain>
    </source>
</reference>
<accession>A0A2U3PU87</accession>
<proteinExistence type="predicted"/>
<dbReference type="KEGG" id="bvz:BRAD3257_1586"/>
<dbReference type="EMBL" id="LS398110">
    <property type="protein sequence ID" value="SPP92713.1"/>
    <property type="molecule type" value="Genomic_DNA"/>
</dbReference>
<dbReference type="Proteomes" id="UP000246085">
    <property type="component" value="Chromosome BRAD3257"/>
</dbReference>
<protein>
    <submittedName>
        <fullName evidence="1">Uncharacterized protein</fullName>
    </submittedName>
</protein>
<organism evidence="1 2">
    <name type="scientific">Bradyrhizobium vignae</name>
    <dbReference type="NCBI Taxonomy" id="1549949"/>
    <lineage>
        <taxon>Bacteria</taxon>
        <taxon>Pseudomonadati</taxon>
        <taxon>Pseudomonadota</taxon>
        <taxon>Alphaproteobacteria</taxon>
        <taxon>Hyphomicrobiales</taxon>
        <taxon>Nitrobacteraceae</taxon>
        <taxon>Bradyrhizobium</taxon>
    </lineage>
</organism>
<name>A0A2U3PU87_9BRAD</name>
<evidence type="ECO:0000313" key="1">
    <source>
        <dbReference type="EMBL" id="SPP92713.1"/>
    </source>
</evidence>
<dbReference type="AlphaFoldDB" id="A0A2U3PU87"/>